<feature type="region of interest" description="Disordered" evidence="1">
    <location>
        <begin position="307"/>
        <end position="344"/>
    </location>
</feature>
<dbReference type="Proteomes" id="UP000809789">
    <property type="component" value="Unassembled WGS sequence"/>
</dbReference>
<evidence type="ECO:0000313" key="3">
    <source>
        <dbReference type="Proteomes" id="UP000809789"/>
    </source>
</evidence>
<proteinExistence type="predicted"/>
<reference evidence="2" key="1">
    <citation type="submission" date="2021-07" db="EMBL/GenBank/DDBJ databases">
        <title>Elsinoe batatas strain:CRI-CJ2 Genome sequencing and assembly.</title>
        <authorList>
            <person name="Huang L."/>
        </authorList>
    </citation>
    <scope>NUCLEOTIDE SEQUENCE</scope>
    <source>
        <strain evidence="2">CRI-CJ2</strain>
    </source>
</reference>
<organism evidence="2 3">
    <name type="scientific">Elsinoe batatas</name>
    <dbReference type="NCBI Taxonomy" id="2601811"/>
    <lineage>
        <taxon>Eukaryota</taxon>
        <taxon>Fungi</taxon>
        <taxon>Dikarya</taxon>
        <taxon>Ascomycota</taxon>
        <taxon>Pezizomycotina</taxon>
        <taxon>Dothideomycetes</taxon>
        <taxon>Dothideomycetidae</taxon>
        <taxon>Myriangiales</taxon>
        <taxon>Elsinoaceae</taxon>
        <taxon>Elsinoe</taxon>
    </lineage>
</organism>
<accession>A0A8K0L176</accession>
<protein>
    <submittedName>
        <fullName evidence="2">Uncharacterized protein</fullName>
    </submittedName>
</protein>
<dbReference type="OrthoDB" id="62952at2759"/>
<comment type="caution">
    <text evidence="2">The sequence shown here is derived from an EMBL/GenBank/DDBJ whole genome shotgun (WGS) entry which is preliminary data.</text>
</comment>
<dbReference type="AlphaFoldDB" id="A0A8K0L176"/>
<dbReference type="EMBL" id="JAESVG020000005">
    <property type="protein sequence ID" value="KAG8627207.1"/>
    <property type="molecule type" value="Genomic_DNA"/>
</dbReference>
<evidence type="ECO:0000313" key="2">
    <source>
        <dbReference type="EMBL" id="KAG8627207.1"/>
    </source>
</evidence>
<evidence type="ECO:0000256" key="1">
    <source>
        <dbReference type="SAM" id="MobiDB-lite"/>
    </source>
</evidence>
<sequence>MATAAALPDRGHDCFYTLPAEVRHEILKHALIAAEPVVVWFSNEHSIGLGDNSTLTVIDHSRTKDSLSGLAIGLLFCDRIIAPQAAAIFYGHNTFAFEGLQDLGPVVSWTQCIGSVNRAHISLISLMPSIPSTNESRRELPRLPGHHLHKHSKDNPGFKKLPHLFPTYQESGIDCNEDINILIGLLRRPPGTPGIVLHAYLVQPYIAEALATPAIPFDESPDPMRRPALRSVPPRTQMNTADARWQVHRGAGFVGSGITVAWEVTLLPEMDGDGEFGEAPEEEIDDLKRAFTDKGWKIIREKSKTFATTNRDGDDDCSEEASNSNDDNDGDSGDAVGIADGPSDDMSDSFLRATVAIGDIRQNLLQMLPPSTDSDDQRALSAGNMVLCGSCTCCREWLAREMSGRGDSTRA</sequence>
<gene>
    <name evidence="2" type="ORF">KVT40_004690</name>
</gene>
<name>A0A8K0L176_9PEZI</name>
<keyword evidence="3" id="KW-1185">Reference proteome</keyword>